<dbReference type="AlphaFoldDB" id="A0A1T4Z804"/>
<sequence length="309" mass="34627">MVCGEPSEPPLRGLVEVEARRFRIWKHADRLRVETEDGDLCAIREPERLVTFSDDHELPVASGRGSFAFEDEEAPWSPITRPRLDQLELDDRRADGPVESGERFGRPTLTVSLPHVRDDDLALTLVVDAVTGMPFEVVDAGETVMRWLEFEVLGEIDEALLRWDGETRYAGWFAYVGTSSADDGMDHLPPELREQLLTRAQRSAEGERGLDLSPISTLVPLEFQVSWMDEGTVVIDLTEDFFVTVRGVKSMDPEDADEATDVWTTSDGWTWMVHATGVDDPDFLPTLRERISVWRATTSPSPEAGGDRG</sequence>
<proteinExistence type="predicted"/>
<keyword evidence="2" id="KW-1185">Reference proteome</keyword>
<dbReference type="Proteomes" id="UP000191040">
    <property type="component" value="Chromosome I"/>
</dbReference>
<accession>A0A1T4Z804</accession>
<evidence type="ECO:0000313" key="2">
    <source>
        <dbReference type="Proteomes" id="UP000191040"/>
    </source>
</evidence>
<protein>
    <submittedName>
        <fullName evidence="1">Uncharacterized protein</fullName>
    </submittedName>
</protein>
<dbReference type="EMBL" id="LT796768">
    <property type="protein sequence ID" value="SKB09983.1"/>
    <property type="molecule type" value="Genomic_DNA"/>
</dbReference>
<organism evidence="1 2">
    <name type="scientific">Aeromicrobium choanae</name>
    <dbReference type="NCBI Taxonomy" id="1736691"/>
    <lineage>
        <taxon>Bacteria</taxon>
        <taxon>Bacillati</taxon>
        <taxon>Actinomycetota</taxon>
        <taxon>Actinomycetes</taxon>
        <taxon>Propionibacteriales</taxon>
        <taxon>Nocardioidaceae</taxon>
        <taxon>Aeromicrobium</taxon>
    </lineage>
</organism>
<reference evidence="2" key="1">
    <citation type="submission" date="2017-02" db="EMBL/GenBank/DDBJ databases">
        <authorList>
            <person name="Varghese N."/>
            <person name="Submissions S."/>
        </authorList>
    </citation>
    <scope>NUCLEOTIDE SEQUENCE [LARGE SCALE GENOMIC DNA]</scope>
    <source>
        <strain evidence="2">9H-4</strain>
    </source>
</reference>
<evidence type="ECO:0000313" key="1">
    <source>
        <dbReference type="EMBL" id="SKB09983.1"/>
    </source>
</evidence>
<dbReference type="STRING" id="1736691.SAMN06295964_3014"/>
<name>A0A1T4Z804_9ACTN</name>
<gene>
    <name evidence="1" type="ORF">SAMN06295964_3014</name>
</gene>